<accession>A0A975BWY5</accession>
<proteinExistence type="predicted"/>
<name>A0A975BWY5_9BACT</name>
<reference evidence="1" key="1">
    <citation type="journal article" date="2021" name="Microb. Physiol.">
        <title>Proteogenomic Insights into the Physiology of Marine, Sulfate-Reducing, Filamentous Desulfonema limicola and Desulfonema magnum.</title>
        <authorList>
            <person name="Schnaars V."/>
            <person name="Wohlbrand L."/>
            <person name="Scheve S."/>
            <person name="Hinrichs C."/>
            <person name="Reinhardt R."/>
            <person name="Rabus R."/>
        </authorList>
    </citation>
    <scope>NUCLEOTIDE SEQUENCE</scope>
    <source>
        <strain evidence="1">4be13</strain>
    </source>
</reference>
<evidence type="ECO:0000313" key="1">
    <source>
        <dbReference type="EMBL" id="QTA93271.1"/>
    </source>
</evidence>
<organism evidence="1 2">
    <name type="scientific">Desulfonema magnum</name>
    <dbReference type="NCBI Taxonomy" id="45655"/>
    <lineage>
        <taxon>Bacteria</taxon>
        <taxon>Pseudomonadati</taxon>
        <taxon>Thermodesulfobacteriota</taxon>
        <taxon>Desulfobacteria</taxon>
        <taxon>Desulfobacterales</taxon>
        <taxon>Desulfococcaceae</taxon>
        <taxon>Desulfonema</taxon>
    </lineage>
</organism>
<evidence type="ECO:0000313" key="2">
    <source>
        <dbReference type="Proteomes" id="UP000663722"/>
    </source>
</evidence>
<dbReference type="EMBL" id="CP061800">
    <property type="protein sequence ID" value="QTA93271.1"/>
    <property type="molecule type" value="Genomic_DNA"/>
</dbReference>
<gene>
    <name evidence="1" type="ORF">dnm_093720</name>
</gene>
<sequence>MVKKQSTVRWKNIRYNQKISAKSVLSALICGSNPFRLIFI</sequence>
<dbReference type="KEGG" id="dmm:dnm_093720"/>
<keyword evidence="2" id="KW-1185">Reference proteome</keyword>
<protein>
    <submittedName>
        <fullName evidence="1">Uncharacterized protein</fullName>
    </submittedName>
</protein>
<dbReference type="AlphaFoldDB" id="A0A975BWY5"/>
<dbReference type="Proteomes" id="UP000663722">
    <property type="component" value="Chromosome"/>
</dbReference>